<dbReference type="GO" id="GO:0005524">
    <property type="term" value="F:ATP binding"/>
    <property type="evidence" value="ECO:0007669"/>
    <property type="project" value="UniProtKB-KW"/>
</dbReference>
<evidence type="ECO:0000256" key="3">
    <source>
        <dbReference type="ARBA" id="ARBA00022763"/>
    </source>
</evidence>
<dbReference type="GO" id="GO:0005739">
    <property type="term" value="C:mitochondrion"/>
    <property type="evidence" value="ECO:0007669"/>
    <property type="project" value="TreeGrafter"/>
</dbReference>
<evidence type="ECO:0000256" key="2">
    <source>
        <dbReference type="ARBA" id="ARBA00022741"/>
    </source>
</evidence>
<dbReference type="GO" id="GO:0006298">
    <property type="term" value="P:mismatch repair"/>
    <property type="evidence" value="ECO:0007669"/>
    <property type="project" value="InterPro"/>
</dbReference>
<dbReference type="InterPro" id="IPR007861">
    <property type="entry name" value="DNA_mismatch_repair_MutS_clamp"/>
</dbReference>
<feature type="coiled-coil region" evidence="7">
    <location>
        <begin position="510"/>
        <end position="544"/>
    </location>
</feature>
<dbReference type="EMBL" id="MN740715">
    <property type="protein sequence ID" value="QHS80638.1"/>
    <property type="molecule type" value="Genomic_DNA"/>
</dbReference>
<dbReference type="InterPro" id="IPR027417">
    <property type="entry name" value="P-loop_NTPase"/>
</dbReference>
<evidence type="ECO:0000256" key="5">
    <source>
        <dbReference type="ARBA" id="ARBA00023125"/>
    </source>
</evidence>
<dbReference type="InterPro" id="IPR045076">
    <property type="entry name" value="MutS"/>
</dbReference>
<evidence type="ECO:0008006" key="11">
    <source>
        <dbReference type="Google" id="ProtNLM"/>
    </source>
</evidence>
<keyword evidence="6" id="KW-0234">DNA repair</keyword>
<dbReference type="SUPFAM" id="SSF55271">
    <property type="entry name" value="DNA repair protein MutS, domain I"/>
    <property type="match status" value="1"/>
</dbReference>
<dbReference type="Pfam" id="PF05190">
    <property type="entry name" value="MutS_IV"/>
    <property type="match status" value="1"/>
</dbReference>
<evidence type="ECO:0000256" key="6">
    <source>
        <dbReference type="ARBA" id="ARBA00023204"/>
    </source>
</evidence>
<evidence type="ECO:0000256" key="1">
    <source>
        <dbReference type="ARBA" id="ARBA00006271"/>
    </source>
</evidence>
<dbReference type="InterPro" id="IPR036187">
    <property type="entry name" value="DNA_mismatch_repair_MutS_sf"/>
</dbReference>
<dbReference type="SMART" id="SM00533">
    <property type="entry name" value="MUTSd"/>
    <property type="match status" value="1"/>
</dbReference>
<keyword evidence="3" id="KW-0227">DNA damage</keyword>
<name>A0A6C0ALH5_9ZZZZ</name>
<evidence type="ECO:0000259" key="8">
    <source>
        <dbReference type="SMART" id="SM00533"/>
    </source>
</evidence>
<evidence type="ECO:0000256" key="7">
    <source>
        <dbReference type="SAM" id="Coils"/>
    </source>
</evidence>
<dbReference type="SUPFAM" id="SSF48334">
    <property type="entry name" value="DNA repair protein MutS, domain III"/>
    <property type="match status" value="1"/>
</dbReference>
<dbReference type="Gene3D" id="3.40.1170.10">
    <property type="entry name" value="DNA repair protein MutS, domain I"/>
    <property type="match status" value="1"/>
</dbReference>
<dbReference type="EMBL" id="MN740714">
    <property type="protein sequence ID" value="QHS80582.1"/>
    <property type="molecule type" value="Genomic_DNA"/>
</dbReference>
<dbReference type="InterPro" id="IPR007696">
    <property type="entry name" value="DNA_mismatch_repair_MutS_core"/>
</dbReference>
<organism evidence="10">
    <name type="scientific">viral metagenome</name>
    <dbReference type="NCBI Taxonomy" id="1070528"/>
    <lineage>
        <taxon>unclassified sequences</taxon>
        <taxon>metagenomes</taxon>
        <taxon>organismal metagenomes</taxon>
    </lineage>
</organism>
<dbReference type="InterPro" id="IPR000432">
    <property type="entry name" value="DNA_mismatch_repair_MutS_C"/>
</dbReference>
<dbReference type="InterPro" id="IPR016151">
    <property type="entry name" value="DNA_mismatch_repair_MutS_N"/>
</dbReference>
<dbReference type="PANTHER" id="PTHR11361:SF34">
    <property type="entry name" value="DNA MISMATCH REPAIR PROTEIN MSH1, MITOCHONDRIAL"/>
    <property type="match status" value="1"/>
</dbReference>
<protein>
    <recommendedName>
        <fullName evidence="11">DNA mismatch repair proteins mutS family domain-containing protein</fullName>
    </recommendedName>
</protein>
<feature type="domain" description="DNA mismatch repair protein MutS core" evidence="8">
    <location>
        <begin position="357"/>
        <end position="686"/>
    </location>
</feature>
<dbReference type="Pfam" id="PF01624">
    <property type="entry name" value="MutS_I"/>
    <property type="match status" value="1"/>
</dbReference>
<dbReference type="GO" id="GO:0005634">
    <property type="term" value="C:nucleus"/>
    <property type="evidence" value="ECO:0007669"/>
    <property type="project" value="TreeGrafter"/>
</dbReference>
<comment type="similarity">
    <text evidence="1">Belongs to the DNA mismatch repair MutS family.</text>
</comment>
<dbReference type="Pfam" id="PF05192">
    <property type="entry name" value="MutS_III"/>
    <property type="match status" value="1"/>
</dbReference>
<evidence type="ECO:0000313" key="10">
    <source>
        <dbReference type="EMBL" id="QHS80638.1"/>
    </source>
</evidence>
<dbReference type="Gene3D" id="3.40.50.300">
    <property type="entry name" value="P-loop containing nucleotide triphosphate hydrolases"/>
    <property type="match status" value="1"/>
</dbReference>
<accession>A0A6C0ALH5</accession>
<keyword evidence="4" id="KW-0067">ATP-binding</keyword>
<dbReference type="PIRSF" id="PIRSF037677">
    <property type="entry name" value="DNA_mis_repair_Msh6"/>
    <property type="match status" value="1"/>
</dbReference>
<dbReference type="PANTHER" id="PTHR11361">
    <property type="entry name" value="DNA MISMATCH REPAIR PROTEIN MUTS FAMILY MEMBER"/>
    <property type="match status" value="1"/>
</dbReference>
<dbReference type="Gene3D" id="1.10.1420.10">
    <property type="match status" value="2"/>
</dbReference>
<dbReference type="GO" id="GO:0030983">
    <property type="term" value="F:mismatched DNA binding"/>
    <property type="evidence" value="ECO:0007669"/>
    <property type="project" value="InterPro"/>
</dbReference>
<feature type="domain" description="DNA mismatch repair proteins mutS family" evidence="9">
    <location>
        <begin position="703"/>
        <end position="891"/>
    </location>
</feature>
<dbReference type="SUPFAM" id="SSF52540">
    <property type="entry name" value="P-loop containing nucleoside triphosphate hydrolases"/>
    <property type="match status" value="1"/>
</dbReference>
<dbReference type="Pfam" id="PF00488">
    <property type="entry name" value="MutS_V"/>
    <property type="match status" value="1"/>
</dbReference>
<keyword evidence="7" id="KW-0175">Coiled coil</keyword>
<keyword evidence="5" id="KW-0238">DNA-binding</keyword>
<dbReference type="AlphaFoldDB" id="A0A6C0ALH5"/>
<dbReference type="InterPro" id="IPR007695">
    <property type="entry name" value="DNA_mismatch_repair_MutS-lik_N"/>
</dbReference>
<dbReference type="GO" id="GO:0140664">
    <property type="term" value="F:ATP-dependent DNA damage sensor activity"/>
    <property type="evidence" value="ECO:0007669"/>
    <property type="project" value="InterPro"/>
</dbReference>
<evidence type="ECO:0000256" key="4">
    <source>
        <dbReference type="ARBA" id="ARBA00022840"/>
    </source>
</evidence>
<proteinExistence type="inferred from homology"/>
<keyword evidence="2" id="KW-0547">Nucleotide-binding</keyword>
<evidence type="ECO:0000259" key="9">
    <source>
        <dbReference type="SMART" id="SM00534"/>
    </source>
</evidence>
<dbReference type="SMART" id="SM00534">
    <property type="entry name" value="MUTSac"/>
    <property type="match status" value="1"/>
</dbReference>
<reference evidence="10" key="1">
    <citation type="journal article" date="2020" name="Nature">
        <title>Giant virus diversity and host interactions through global metagenomics.</title>
        <authorList>
            <person name="Schulz F."/>
            <person name="Roux S."/>
            <person name="Paez-Espino D."/>
            <person name="Jungbluth S."/>
            <person name="Walsh D.A."/>
            <person name="Denef V.J."/>
            <person name="McMahon K.D."/>
            <person name="Konstantinidis K.T."/>
            <person name="Eloe-Fadrosh E.A."/>
            <person name="Kyrpides N.C."/>
            <person name="Woyke T."/>
        </authorList>
    </citation>
    <scope>NUCLEOTIDE SEQUENCE</scope>
    <source>
        <strain evidence="10">GVMAG-S-1091796-13</strain>
    </source>
</reference>
<dbReference type="InterPro" id="IPR017261">
    <property type="entry name" value="DNA_mismatch_repair_MutS/MSH"/>
</dbReference>
<dbReference type="GO" id="GO:0043504">
    <property type="term" value="P:mitochondrial DNA repair"/>
    <property type="evidence" value="ECO:0007669"/>
    <property type="project" value="TreeGrafter"/>
</dbReference>
<sequence>MPHDMIDEYFNIYKECIEEYGENVCVFYACGSFYEVYSISNENEKLGNGEKISEIIRCEFSNKNKSKKNELGYSTRDNPDFCGFGIPYLSKYLNPLLENNYTVIIVDQLESSQNSKGKLVKRGITAVHSPCLKSPDYENLFDTEYNLLSVFIEIIPLNYKLSGILSTHHTLIYSVCSINNTTNEIEISENFTRFKNNEFQLGLDEISRVLLRYNIGEMRGFFKCDDQNNSDWYKSIIKYLDDLSNYSNFNYKCDIVTKDSDKYKEYIDITFQNTYLKKIYQNINFSMLTPIEYLALSDKELSILNFMFVLDFMAKHDHKYITNLSLPKIIRDSENLVLELNTLTQLSILPNNLNTNSKISSVFDVINFTKTAIGKRHLKNILSKPFKTPEIIEQRYNLTEELDNYSLLNDTSKFLTNLIDFERLHRKMGLQALHPYEFEKLNLNYIKIIELFNLILNHKDLYYLKQIVPEDQILNNFKEYITDYRSCFDLEQMRTISLYTNKDEIVNFFKKDVVKELDVIQNNIKDLENSIELLKREYEDIINQPIKVGFTDNDGYFFTCTKIRYQKLINELEKRNVSTKNFNMRATSNTVKFYTTEFTKHSNNLINTRELLVKKVKINYLLKLSEYTAKYNNVFSNLTKFIEIIDVVQSNLICAKRYKYCKPHLYKNKSPSVQAIAMRHPIIEIIIDDTEYISNDINLEDDNLGILLYGLNSSGKSSLLRALGINLILAQCGLYVPCKSFIFSPFSTLISQVDLTDNLFANKSSFISEMCGLKKILNCCKESTLVLSDELCRGTEVNSSTAIVASTILELIKTNTKFFFTTHLHLLPNIKSIQNQSKLNICHLSVGIENDKIIFERYLKPGSGSTLYGLEVCSSIIQNSNFIDTSFEIRNEILNNNTNILNNKRSNYNKKKITNHCETCGYIPTKNSLPLDTHHIQEQKNCDENGFVKDKSYHKNKCFNLVSLCKSCHLKIDTGELVIHGYKQTTNGIILDYYFFEK</sequence>